<dbReference type="RefSeq" id="WP_139013586.1">
    <property type="nucleotide sequence ID" value="NZ_VBSN01000057.1"/>
</dbReference>
<name>A0A5M8QRT2_9BACT</name>
<sequence length="146" mass="16771">MKEKIIFPIIKFDRFSFEIIPCLDILTKTTSAGLRNRLFENIVIVDSNGFTYFVKNATKVKGLGRFFGYNIFLNQTILVDLNFEPNIEKIQLNDLKKKMVKNVHKEKAFWASGGNFDKIIELINHSESINALISDLGEVVNKVYHA</sequence>
<dbReference type="Proteomes" id="UP000323994">
    <property type="component" value="Unassembled WGS sequence"/>
</dbReference>
<proteinExistence type="predicted"/>
<evidence type="ECO:0000313" key="1">
    <source>
        <dbReference type="EMBL" id="KAA6437968.1"/>
    </source>
</evidence>
<protein>
    <submittedName>
        <fullName evidence="1">Uncharacterized protein</fullName>
    </submittedName>
</protein>
<evidence type="ECO:0000313" key="2">
    <source>
        <dbReference type="Proteomes" id="UP000323994"/>
    </source>
</evidence>
<reference evidence="1 2" key="1">
    <citation type="submission" date="2019-05" db="EMBL/GenBank/DDBJ databases">
        <authorList>
            <person name="Qu J.-H."/>
        </authorList>
    </citation>
    <scope>NUCLEOTIDE SEQUENCE [LARGE SCALE GENOMIC DNA]</scope>
    <source>
        <strain evidence="1 2">NS28</strain>
    </source>
</reference>
<organism evidence="1 2">
    <name type="scientific">Dyadobacter flavalbus</name>
    <dbReference type="NCBI Taxonomy" id="2579942"/>
    <lineage>
        <taxon>Bacteria</taxon>
        <taxon>Pseudomonadati</taxon>
        <taxon>Bacteroidota</taxon>
        <taxon>Cytophagia</taxon>
        <taxon>Cytophagales</taxon>
        <taxon>Spirosomataceae</taxon>
        <taxon>Dyadobacter</taxon>
    </lineage>
</organism>
<dbReference type="AlphaFoldDB" id="A0A5M8QRT2"/>
<keyword evidence="2" id="KW-1185">Reference proteome</keyword>
<dbReference type="EMBL" id="VBSN01000057">
    <property type="protein sequence ID" value="KAA6437968.1"/>
    <property type="molecule type" value="Genomic_DNA"/>
</dbReference>
<comment type="caution">
    <text evidence="1">The sequence shown here is derived from an EMBL/GenBank/DDBJ whole genome shotgun (WGS) entry which is preliminary data.</text>
</comment>
<accession>A0A5M8QRT2</accession>
<dbReference type="OrthoDB" id="1495231at2"/>
<gene>
    <name evidence="1" type="ORF">FEM33_19035</name>
</gene>